<keyword evidence="6" id="KW-0813">Transport</keyword>
<name>B2CKD3_9ARAC</name>
<feature type="transmembrane region" description="Helical" evidence="18">
    <location>
        <begin position="5"/>
        <end position="21"/>
    </location>
</feature>
<keyword evidence="7 18" id="KW-0679">Respiratory chain</keyword>
<evidence type="ECO:0000313" key="20">
    <source>
        <dbReference type="EMBL" id="ACA49821.1"/>
    </source>
</evidence>
<evidence type="ECO:0000256" key="12">
    <source>
        <dbReference type="ARBA" id="ARBA00022989"/>
    </source>
</evidence>
<evidence type="ECO:0000256" key="7">
    <source>
        <dbReference type="ARBA" id="ARBA00022660"/>
    </source>
</evidence>
<evidence type="ECO:0000256" key="11">
    <source>
        <dbReference type="ARBA" id="ARBA00022982"/>
    </source>
</evidence>
<evidence type="ECO:0000256" key="8">
    <source>
        <dbReference type="ARBA" id="ARBA00022692"/>
    </source>
</evidence>
<organism evidence="20">
    <name type="scientific">Phrynus sp. 1 SEM-2008</name>
    <dbReference type="NCBI Taxonomy" id="507471"/>
    <lineage>
        <taxon>Eukaryota</taxon>
        <taxon>Metazoa</taxon>
        <taxon>Ecdysozoa</taxon>
        <taxon>Arthropoda</taxon>
        <taxon>Chelicerata</taxon>
        <taxon>Arachnida</taxon>
        <taxon>Amblypygi</taxon>
        <taxon>Phrynidae</taxon>
        <taxon>Phrynus</taxon>
    </lineage>
</organism>
<feature type="transmembrane region" description="Helical" evidence="18">
    <location>
        <begin position="58"/>
        <end position="79"/>
    </location>
</feature>
<keyword evidence="9 18" id="KW-0999">Mitochondrion inner membrane</keyword>
<evidence type="ECO:0000256" key="13">
    <source>
        <dbReference type="ARBA" id="ARBA00023027"/>
    </source>
</evidence>
<keyword evidence="14 18" id="KW-0830">Ubiquinone</keyword>
<evidence type="ECO:0000256" key="6">
    <source>
        <dbReference type="ARBA" id="ARBA00022448"/>
    </source>
</evidence>
<feature type="transmembrane region" description="Helical" evidence="18">
    <location>
        <begin position="261"/>
        <end position="284"/>
    </location>
</feature>
<geneLocation type="mitochondrion" evidence="20"/>
<dbReference type="AlphaFoldDB" id="B2CKD3"/>
<comment type="function">
    <text evidence="1">Core subunit of the mitochondrial membrane respiratory chain NADH dehydrogenase (Complex I) that is believed to belong to the minimal assembly required for catalysis. Complex I functions in the transfer of electrons from NADH to the respiratory chain. The immediate electron acceptor for the enzyme is believed to be ubiquinone.</text>
</comment>
<feature type="transmembrane region" description="Helical" evidence="18">
    <location>
        <begin position="190"/>
        <end position="212"/>
    </location>
</feature>
<evidence type="ECO:0000256" key="18">
    <source>
        <dbReference type="RuleBase" id="RU003403"/>
    </source>
</evidence>
<protein>
    <recommendedName>
        <fullName evidence="5 18">NADH-ubiquinone oxidoreductase chain 2</fullName>
        <ecNumber evidence="4 18">7.1.1.2</ecNumber>
    </recommendedName>
</protein>
<comment type="similarity">
    <text evidence="3 18">Belongs to the complex I subunit 2 family.</text>
</comment>
<keyword evidence="8 18" id="KW-0812">Transmembrane</keyword>
<dbReference type="PANTHER" id="PTHR46552">
    <property type="entry name" value="NADH-UBIQUINONE OXIDOREDUCTASE CHAIN 2"/>
    <property type="match status" value="1"/>
</dbReference>
<evidence type="ECO:0000256" key="14">
    <source>
        <dbReference type="ARBA" id="ARBA00023075"/>
    </source>
</evidence>
<sequence>MPSPLYILMSINLLISILILFSSNSMFSMWLALEILTISFITLMFTKNNQEIAEGCMIYFLPQALSSSMFIFLLAFPSILIYTKMFFSIMIISMAIKLGMAPFHQWFPIVAKKCPLNINIILMTIMKLPPFIILSSSFLATPLSIILILSSAIIGSLGGFNQNNLKALMAFSSISHMAWIYISLSNEKNIWLIYLILYSMIITSIFFILMPNTFLLNQMFSKNFVYKNLVVFLLLSLSGLPPLTGFFQKWLVISLNINSPMILILIGSSIINIMFYLRLTYPFLLSFSLKSYWLSDSKLSPMKFILALKSVFLLPFALLLYTLFV</sequence>
<gene>
    <name evidence="20" type="primary">ND2</name>
</gene>
<dbReference type="InterPro" id="IPR003917">
    <property type="entry name" value="NADH_UbQ_OxRdtase_chain2"/>
</dbReference>
<evidence type="ECO:0000256" key="9">
    <source>
        <dbReference type="ARBA" id="ARBA00022792"/>
    </source>
</evidence>
<evidence type="ECO:0000256" key="15">
    <source>
        <dbReference type="ARBA" id="ARBA00023128"/>
    </source>
</evidence>
<evidence type="ECO:0000256" key="10">
    <source>
        <dbReference type="ARBA" id="ARBA00022967"/>
    </source>
</evidence>
<comment type="function">
    <text evidence="18">Core subunit of the mitochondrial membrane respiratory chain NADH dehydrogenase (Complex I) which catalyzes electron transfer from NADH through the respiratory chain, using ubiquinone as an electron acceptor. Essential for the catalytic activity and assembly of complex I.</text>
</comment>
<dbReference type="GO" id="GO:0008137">
    <property type="term" value="F:NADH dehydrogenase (ubiquinone) activity"/>
    <property type="evidence" value="ECO:0007669"/>
    <property type="project" value="UniProtKB-EC"/>
</dbReference>
<keyword evidence="10 18" id="KW-1278">Translocase</keyword>
<feature type="transmembrane region" description="Helical" evidence="18">
    <location>
        <begin position="224"/>
        <end position="241"/>
    </location>
</feature>
<dbReference type="PANTHER" id="PTHR46552:SF1">
    <property type="entry name" value="NADH-UBIQUINONE OXIDOREDUCTASE CHAIN 2"/>
    <property type="match status" value="1"/>
</dbReference>
<feature type="transmembrane region" description="Helical" evidence="18">
    <location>
        <begin position="304"/>
        <end position="324"/>
    </location>
</feature>
<comment type="catalytic activity">
    <reaction evidence="17 18">
        <text>a ubiquinone + NADH + 5 H(+)(in) = a ubiquinol + NAD(+) + 4 H(+)(out)</text>
        <dbReference type="Rhea" id="RHEA:29091"/>
        <dbReference type="Rhea" id="RHEA-COMP:9565"/>
        <dbReference type="Rhea" id="RHEA-COMP:9566"/>
        <dbReference type="ChEBI" id="CHEBI:15378"/>
        <dbReference type="ChEBI" id="CHEBI:16389"/>
        <dbReference type="ChEBI" id="CHEBI:17976"/>
        <dbReference type="ChEBI" id="CHEBI:57540"/>
        <dbReference type="ChEBI" id="CHEBI:57945"/>
        <dbReference type="EC" id="7.1.1.2"/>
    </reaction>
</comment>
<dbReference type="InterPro" id="IPR001750">
    <property type="entry name" value="ND/Mrp_TM"/>
</dbReference>
<accession>B2CKD3</accession>
<evidence type="ECO:0000256" key="5">
    <source>
        <dbReference type="ARBA" id="ARBA00021008"/>
    </source>
</evidence>
<dbReference type="InterPro" id="IPR050175">
    <property type="entry name" value="Complex_I_Subunit_2"/>
</dbReference>
<comment type="subcellular location">
    <subcellularLocation>
        <location evidence="2 18">Mitochondrion inner membrane</location>
        <topology evidence="2 18">Multi-pass membrane protein</topology>
    </subcellularLocation>
</comment>
<feature type="transmembrane region" description="Helical" evidence="18">
    <location>
        <begin position="139"/>
        <end position="160"/>
    </location>
</feature>
<feature type="transmembrane region" description="Helical" evidence="18">
    <location>
        <begin position="85"/>
        <end position="104"/>
    </location>
</feature>
<evidence type="ECO:0000259" key="19">
    <source>
        <dbReference type="Pfam" id="PF00361"/>
    </source>
</evidence>
<keyword evidence="15 18" id="KW-0496">Mitochondrion</keyword>
<feature type="domain" description="NADH:quinone oxidoreductase/Mrp antiporter transmembrane" evidence="19">
    <location>
        <begin position="23"/>
        <end position="267"/>
    </location>
</feature>
<evidence type="ECO:0000256" key="2">
    <source>
        <dbReference type="ARBA" id="ARBA00004448"/>
    </source>
</evidence>
<keyword evidence="12 18" id="KW-1133">Transmembrane helix</keyword>
<feature type="transmembrane region" description="Helical" evidence="18">
    <location>
        <begin position="27"/>
        <end position="46"/>
    </location>
</feature>
<proteinExistence type="inferred from homology"/>
<feature type="transmembrane region" description="Helical" evidence="18">
    <location>
        <begin position="116"/>
        <end position="133"/>
    </location>
</feature>
<keyword evidence="13 18" id="KW-0520">NAD</keyword>
<feature type="transmembrane region" description="Helical" evidence="18">
    <location>
        <begin position="167"/>
        <end position="184"/>
    </location>
</feature>
<dbReference type="PRINTS" id="PR01436">
    <property type="entry name" value="NADHDHGNASE2"/>
</dbReference>
<keyword evidence="16 18" id="KW-0472">Membrane</keyword>
<keyword evidence="11 18" id="KW-0249">Electron transport</keyword>
<dbReference type="Pfam" id="PF00361">
    <property type="entry name" value="Proton_antipo_M"/>
    <property type="match status" value="1"/>
</dbReference>
<dbReference type="GO" id="GO:0005743">
    <property type="term" value="C:mitochondrial inner membrane"/>
    <property type="evidence" value="ECO:0007669"/>
    <property type="project" value="UniProtKB-SubCell"/>
</dbReference>
<evidence type="ECO:0000256" key="16">
    <source>
        <dbReference type="ARBA" id="ARBA00023136"/>
    </source>
</evidence>
<dbReference type="GO" id="GO:0006120">
    <property type="term" value="P:mitochondrial electron transport, NADH to ubiquinone"/>
    <property type="evidence" value="ECO:0007669"/>
    <property type="project" value="InterPro"/>
</dbReference>
<dbReference type="EMBL" id="EU520641">
    <property type="protein sequence ID" value="ACA49821.1"/>
    <property type="molecule type" value="Genomic_DNA"/>
</dbReference>
<evidence type="ECO:0000256" key="3">
    <source>
        <dbReference type="ARBA" id="ARBA00007012"/>
    </source>
</evidence>
<evidence type="ECO:0000256" key="17">
    <source>
        <dbReference type="ARBA" id="ARBA00049551"/>
    </source>
</evidence>
<evidence type="ECO:0000256" key="4">
    <source>
        <dbReference type="ARBA" id="ARBA00012944"/>
    </source>
</evidence>
<dbReference type="EC" id="7.1.1.2" evidence="4 18"/>
<evidence type="ECO:0000256" key="1">
    <source>
        <dbReference type="ARBA" id="ARBA00003257"/>
    </source>
</evidence>
<reference evidence="20" key="1">
    <citation type="journal article" date="2008" name="Mol. Biol. Evol.">
        <title>Parallel evolution of truncated transfer RNA genes in arachnid mitochondrial genomes.</title>
        <authorList>
            <person name="Masta S.E."/>
            <person name="Boore J.L."/>
        </authorList>
    </citation>
    <scope>NUCLEOTIDE SEQUENCE</scope>
</reference>